<comment type="caution">
    <text evidence="1">The sequence shown here is derived from an EMBL/GenBank/DDBJ whole genome shotgun (WGS) entry which is preliminary data.</text>
</comment>
<gene>
    <name evidence="1" type="ORF">CHARACLAT_031408</name>
</gene>
<evidence type="ECO:0000313" key="1">
    <source>
        <dbReference type="EMBL" id="MED6295390.1"/>
    </source>
</evidence>
<dbReference type="Proteomes" id="UP001352852">
    <property type="component" value="Unassembled WGS sequence"/>
</dbReference>
<evidence type="ECO:0000313" key="2">
    <source>
        <dbReference type="Proteomes" id="UP001352852"/>
    </source>
</evidence>
<protein>
    <recommendedName>
        <fullName evidence="3">Secreted protein</fullName>
    </recommendedName>
</protein>
<proteinExistence type="predicted"/>
<name>A0ABU7F8G6_9TELE</name>
<reference evidence="1 2" key="1">
    <citation type="submission" date="2021-06" db="EMBL/GenBank/DDBJ databases">
        <authorList>
            <person name="Palmer J.M."/>
        </authorList>
    </citation>
    <scope>NUCLEOTIDE SEQUENCE [LARGE SCALE GENOMIC DNA]</scope>
    <source>
        <strain evidence="1 2">CL_MEX2019</strain>
        <tissue evidence="1">Muscle</tissue>
    </source>
</reference>
<evidence type="ECO:0008006" key="3">
    <source>
        <dbReference type="Google" id="ProtNLM"/>
    </source>
</evidence>
<organism evidence="1 2">
    <name type="scientific">Characodon lateralis</name>
    <dbReference type="NCBI Taxonomy" id="208331"/>
    <lineage>
        <taxon>Eukaryota</taxon>
        <taxon>Metazoa</taxon>
        <taxon>Chordata</taxon>
        <taxon>Craniata</taxon>
        <taxon>Vertebrata</taxon>
        <taxon>Euteleostomi</taxon>
        <taxon>Actinopterygii</taxon>
        <taxon>Neopterygii</taxon>
        <taxon>Teleostei</taxon>
        <taxon>Neoteleostei</taxon>
        <taxon>Acanthomorphata</taxon>
        <taxon>Ovalentaria</taxon>
        <taxon>Atherinomorphae</taxon>
        <taxon>Cyprinodontiformes</taxon>
        <taxon>Goodeidae</taxon>
        <taxon>Characodon</taxon>
    </lineage>
</organism>
<dbReference type="EMBL" id="JAHUTJ010078838">
    <property type="protein sequence ID" value="MED6295390.1"/>
    <property type="molecule type" value="Genomic_DNA"/>
</dbReference>
<sequence length="102" mass="11338">MSAVTLTVHCPHHACSVFSVTCMLYLLSFCLPTVYCLTFTAPPPERDAEQLVLNLARSVKFTELFASLCDQTFPAQACGFDFENFTFFSCCFKYSSPSPLLA</sequence>
<accession>A0ABU7F8G6</accession>
<keyword evidence="2" id="KW-1185">Reference proteome</keyword>